<reference evidence="2 3" key="1">
    <citation type="submission" date="2021-06" db="EMBL/GenBank/DDBJ databases">
        <authorList>
            <person name="Palmer J.M."/>
        </authorList>
    </citation>
    <scope>NUCLEOTIDE SEQUENCE [LARGE SCALE GENOMIC DNA]</scope>
    <source>
        <strain evidence="2 3">GA_2019</strain>
        <tissue evidence="2">Muscle</tissue>
    </source>
</reference>
<name>A0ABV0MYQ6_9TELE</name>
<keyword evidence="3" id="KW-1185">Reference proteome</keyword>
<proteinExistence type="predicted"/>
<feature type="compositionally biased region" description="Polar residues" evidence="1">
    <location>
        <begin position="80"/>
        <end position="97"/>
    </location>
</feature>
<comment type="caution">
    <text evidence="2">The sequence shown here is derived from an EMBL/GenBank/DDBJ whole genome shotgun (WGS) entry which is preliminary data.</text>
</comment>
<evidence type="ECO:0000256" key="1">
    <source>
        <dbReference type="SAM" id="MobiDB-lite"/>
    </source>
</evidence>
<protein>
    <submittedName>
        <fullName evidence="2">Uncharacterized protein</fullName>
    </submittedName>
</protein>
<dbReference type="Proteomes" id="UP001476798">
    <property type="component" value="Unassembled WGS sequence"/>
</dbReference>
<dbReference type="EMBL" id="JAHRIO010020156">
    <property type="protein sequence ID" value="MEQ2164190.1"/>
    <property type="molecule type" value="Genomic_DNA"/>
</dbReference>
<evidence type="ECO:0000313" key="3">
    <source>
        <dbReference type="Proteomes" id="UP001476798"/>
    </source>
</evidence>
<gene>
    <name evidence="2" type="ORF">GOODEAATRI_004045</name>
</gene>
<organism evidence="2 3">
    <name type="scientific">Goodea atripinnis</name>
    <dbReference type="NCBI Taxonomy" id="208336"/>
    <lineage>
        <taxon>Eukaryota</taxon>
        <taxon>Metazoa</taxon>
        <taxon>Chordata</taxon>
        <taxon>Craniata</taxon>
        <taxon>Vertebrata</taxon>
        <taxon>Euteleostomi</taxon>
        <taxon>Actinopterygii</taxon>
        <taxon>Neopterygii</taxon>
        <taxon>Teleostei</taxon>
        <taxon>Neoteleostei</taxon>
        <taxon>Acanthomorphata</taxon>
        <taxon>Ovalentaria</taxon>
        <taxon>Atherinomorphae</taxon>
        <taxon>Cyprinodontiformes</taxon>
        <taxon>Goodeidae</taxon>
        <taxon>Goodea</taxon>
    </lineage>
</organism>
<evidence type="ECO:0000313" key="2">
    <source>
        <dbReference type="EMBL" id="MEQ2164190.1"/>
    </source>
</evidence>
<feature type="region of interest" description="Disordered" evidence="1">
    <location>
        <begin position="73"/>
        <end position="105"/>
    </location>
</feature>
<accession>A0ABV0MYQ6</accession>
<sequence length="105" mass="11963">MVTTATCYSTMQSPQILQGIKTINEDMSVQEILLFYGNEGPLVCYYTVHTLEDAFVGKAQVVLEGEGSLQHKCPRRQRYRSGQASEKWQPHRQTNTKSHAHMFTV</sequence>